<gene>
    <name evidence="2" type="ORF">GPUH_LOCUS23808</name>
</gene>
<evidence type="ECO:0000256" key="1">
    <source>
        <dbReference type="SAM" id="Phobius"/>
    </source>
</evidence>
<evidence type="ECO:0000313" key="2">
    <source>
        <dbReference type="EMBL" id="VDN41988.1"/>
    </source>
</evidence>
<protein>
    <submittedName>
        <fullName evidence="4">Transmembrane protein</fullName>
    </submittedName>
</protein>
<evidence type="ECO:0000313" key="3">
    <source>
        <dbReference type="Proteomes" id="UP000271098"/>
    </source>
</evidence>
<sequence>MDPAGISAEDRALIQQLRQEIQAELLLVPAYDDQYSLLRWLVGWDRKLGSFYWSASIVLFVVTQVCSSGIF</sequence>
<organism evidence="4">
    <name type="scientific">Gongylonema pulchrum</name>
    <dbReference type="NCBI Taxonomy" id="637853"/>
    <lineage>
        <taxon>Eukaryota</taxon>
        <taxon>Metazoa</taxon>
        <taxon>Ecdysozoa</taxon>
        <taxon>Nematoda</taxon>
        <taxon>Chromadorea</taxon>
        <taxon>Rhabditida</taxon>
        <taxon>Spirurina</taxon>
        <taxon>Spiruromorpha</taxon>
        <taxon>Spiruroidea</taxon>
        <taxon>Gongylonematidae</taxon>
        <taxon>Gongylonema</taxon>
    </lineage>
</organism>
<name>A0A183ES67_9BILA</name>
<reference evidence="2 3" key="2">
    <citation type="submission" date="2018-11" db="EMBL/GenBank/DDBJ databases">
        <authorList>
            <consortium name="Pathogen Informatics"/>
        </authorList>
    </citation>
    <scope>NUCLEOTIDE SEQUENCE [LARGE SCALE GENOMIC DNA]</scope>
</reference>
<feature type="transmembrane region" description="Helical" evidence="1">
    <location>
        <begin position="51"/>
        <end position="70"/>
    </location>
</feature>
<evidence type="ECO:0000313" key="4">
    <source>
        <dbReference type="WBParaSite" id="GPUH_0002383801-mRNA-1"/>
    </source>
</evidence>
<reference evidence="4" key="1">
    <citation type="submission" date="2016-06" db="UniProtKB">
        <authorList>
            <consortium name="WormBaseParasite"/>
        </authorList>
    </citation>
    <scope>IDENTIFICATION</scope>
</reference>
<keyword evidence="3" id="KW-1185">Reference proteome</keyword>
<dbReference type="AlphaFoldDB" id="A0A183ES67"/>
<keyword evidence="1" id="KW-0472">Membrane</keyword>
<dbReference type="WBParaSite" id="GPUH_0002383801-mRNA-1">
    <property type="protein sequence ID" value="GPUH_0002383801-mRNA-1"/>
    <property type="gene ID" value="GPUH_0002383801"/>
</dbReference>
<dbReference type="OrthoDB" id="1434354at2759"/>
<dbReference type="Proteomes" id="UP000271098">
    <property type="component" value="Unassembled WGS sequence"/>
</dbReference>
<proteinExistence type="predicted"/>
<accession>A0A183ES67</accession>
<keyword evidence="1" id="KW-0812">Transmembrane</keyword>
<keyword evidence="1" id="KW-1133">Transmembrane helix</keyword>
<dbReference type="EMBL" id="UYRT01099042">
    <property type="protein sequence ID" value="VDN41988.1"/>
    <property type="molecule type" value="Genomic_DNA"/>
</dbReference>